<sequence>MKVVLARLCFSWLAPKILFVCLCVFSLMVNAKHI</sequence>
<protein>
    <submittedName>
        <fullName evidence="2">Uncharacterized protein</fullName>
    </submittedName>
</protein>
<keyword evidence="1" id="KW-0472">Membrane</keyword>
<proteinExistence type="predicted"/>
<keyword evidence="1" id="KW-0812">Transmembrane</keyword>
<feature type="transmembrane region" description="Helical" evidence="1">
    <location>
        <begin position="12"/>
        <end position="31"/>
    </location>
</feature>
<dbReference type="AlphaFoldDB" id="A0A2P2PT64"/>
<accession>A0A2P2PT64</accession>
<keyword evidence="1" id="KW-1133">Transmembrane helix</keyword>
<evidence type="ECO:0000313" key="2">
    <source>
        <dbReference type="EMBL" id="MBX57937.1"/>
    </source>
</evidence>
<name>A0A2P2PT64_RHIMU</name>
<reference evidence="2" key="1">
    <citation type="submission" date="2018-02" db="EMBL/GenBank/DDBJ databases">
        <title>Rhizophora mucronata_Transcriptome.</title>
        <authorList>
            <person name="Meera S.P."/>
            <person name="Sreeshan A."/>
            <person name="Augustine A."/>
        </authorList>
    </citation>
    <scope>NUCLEOTIDE SEQUENCE</scope>
    <source>
        <tissue evidence="2">Leaf</tissue>
    </source>
</reference>
<organism evidence="2">
    <name type="scientific">Rhizophora mucronata</name>
    <name type="common">Asiatic mangrove</name>
    <dbReference type="NCBI Taxonomy" id="61149"/>
    <lineage>
        <taxon>Eukaryota</taxon>
        <taxon>Viridiplantae</taxon>
        <taxon>Streptophyta</taxon>
        <taxon>Embryophyta</taxon>
        <taxon>Tracheophyta</taxon>
        <taxon>Spermatophyta</taxon>
        <taxon>Magnoliopsida</taxon>
        <taxon>eudicotyledons</taxon>
        <taxon>Gunneridae</taxon>
        <taxon>Pentapetalae</taxon>
        <taxon>rosids</taxon>
        <taxon>fabids</taxon>
        <taxon>Malpighiales</taxon>
        <taxon>Rhizophoraceae</taxon>
        <taxon>Rhizophora</taxon>
    </lineage>
</organism>
<evidence type="ECO:0000256" key="1">
    <source>
        <dbReference type="SAM" id="Phobius"/>
    </source>
</evidence>
<dbReference type="EMBL" id="GGEC01077453">
    <property type="protein sequence ID" value="MBX57937.1"/>
    <property type="molecule type" value="Transcribed_RNA"/>
</dbReference>